<dbReference type="SUPFAM" id="SSF57440">
    <property type="entry name" value="Kringle-like"/>
    <property type="match status" value="1"/>
</dbReference>
<dbReference type="PANTHER" id="PTHR47143">
    <property type="entry name" value="TRANSIENT RECEPTOR POTENTIAL CATION CHANNEL PROTEIN PAINLESS"/>
    <property type="match status" value="1"/>
</dbReference>
<sequence>DNISSNLQLARDGETDTLNKMLQSIPEIQRRRLVNASTDDEGATALHLAARHNHYNVCELLINSGSNVDARGEGRATPLHFAARYKHKQKRSTDDPYVNEQTKGVIALLAERGAHINFVDIEGQTPLHSASIKGNLHAVRQLLKCRGCGIDNTDSQGMTALQMAATHGHVEIVQLLLEQGADFQMYDNDLMTALHFACSEGSIDIVRKMMMRPDAGKNTCLHVTVNKGHRDLTLELIAWSGKLDEVLQFVNLPRAHNVTPLHIAASQGHMEITKLLIESGARVNARNDSLATPLLLAAQHNNFAIVELLLQYNAELEIRDKDNLTPLLIVCKQGHLETISWLVENNADVTATDKNDKNCLMLAVEDKRTSAVQTFFGHTRTKPPSLELLRYEAVRKLLEETDKNANSVLHLAAKKGFLPIIRILLEHDARIDPKNEDESTPVHIAAAHGQHMALKELLDHDKTMINSLDENANTALHLSAIEGHTTCIEVLLDHGANVGLRNTKQWTALDCACSKGFELTVQKLLQAQSPLNPLRGARTTPLHQACVNGHVHVVKILLDWRADVSYRLVDGRNPLDCAIDADKRECVQAIIQHSSWKNAMRNGYTDPLTDLIVTPVRKLIVKMPDMAELAFSRCITDNKKPPDDLSLEVKLDYEFLDDMYTVIQWNDSHHNDHDDDSGKKPVIPETGYEAFNDHGKLTKSAITYTEDTSVLRHNHPLSIMVNRKRERLLQHPVVTALLQYKWKKYGGLVYYSSLIFLMLFVGLLNCYLIFIPPPYSIDYLKSLGNRRFYGEFTADHINNYTVTALIQQLIVQITEPCIFTVTQMQLYVPEKHAMLLHAQKGAEFTECLIHSTGGIWCAYTYDFDTDVKWGYCSEETGLRQNWQWQCGVMALFLSWMNLLLYIRKIPYLGIYVVMFNDVFKTFVKFSLVFLLFILSFAFTFHTLLQNEPQFEQSFNAILKTTVMMVGEIDFGGIFFGDQVSFSNQVFYKEVTYLVFSIFIIVMMIIVMNLLVGLAVGDIIEVKEHATLERLKMQVELALEVEFRIHNF</sequence>
<proteinExistence type="predicted"/>
<evidence type="ECO:0000256" key="11">
    <source>
        <dbReference type="ARBA" id="ARBA00023303"/>
    </source>
</evidence>
<evidence type="ECO:0000256" key="5">
    <source>
        <dbReference type="ARBA" id="ARBA00022737"/>
    </source>
</evidence>
<organism evidence="17 18">
    <name type="scientific">Ciona intestinalis</name>
    <name type="common">Transparent sea squirt</name>
    <name type="synonym">Ascidia intestinalis</name>
    <dbReference type="NCBI Taxonomy" id="7719"/>
    <lineage>
        <taxon>Eukaryota</taxon>
        <taxon>Metazoa</taxon>
        <taxon>Chordata</taxon>
        <taxon>Tunicata</taxon>
        <taxon>Ascidiacea</taxon>
        <taxon>Phlebobranchia</taxon>
        <taxon>Cionidae</taxon>
        <taxon>Ciona</taxon>
    </lineage>
</organism>
<feature type="transmembrane region" description="Helical" evidence="14">
    <location>
        <begin position="922"/>
        <end position="944"/>
    </location>
</feature>
<dbReference type="PANTHER" id="PTHR47143:SF3">
    <property type="entry name" value="PWWP DOMAIN-CONTAINING PROTEIN"/>
    <property type="match status" value="1"/>
</dbReference>
<keyword evidence="18" id="KW-1185">Reference proteome</keyword>
<keyword evidence="3" id="KW-0716">Sensory transduction</keyword>
<feature type="transmembrane region" description="Helical" evidence="14">
    <location>
        <begin position="748"/>
        <end position="771"/>
    </location>
</feature>
<dbReference type="InParanoid" id="F6TXZ0"/>
<protein>
    <submittedName>
        <fullName evidence="17">Uncharacterized protein</fullName>
    </submittedName>
</protein>
<feature type="repeat" description="ANK" evidence="13">
    <location>
        <begin position="41"/>
        <end position="73"/>
    </location>
</feature>
<dbReference type="AlphaFoldDB" id="F6TXZ0"/>
<dbReference type="Pfam" id="PF00023">
    <property type="entry name" value="Ank"/>
    <property type="match status" value="1"/>
</dbReference>
<evidence type="ECO:0000256" key="13">
    <source>
        <dbReference type="PROSITE-ProRule" id="PRU00023"/>
    </source>
</evidence>
<keyword evidence="10" id="KW-1015">Disulfide bond</keyword>
<dbReference type="Ensembl" id="ENSCINT00000010301.3">
    <property type="protein sequence ID" value="ENSCINP00000010301.3"/>
    <property type="gene ID" value="ENSCING00000005010.3"/>
</dbReference>
<comment type="subcellular location">
    <subcellularLocation>
        <location evidence="1">Membrane</location>
        <topology evidence="1">Multi-pass membrane protein</topology>
    </subcellularLocation>
</comment>
<feature type="repeat" description="ANK" evidence="13">
    <location>
        <begin position="404"/>
        <end position="436"/>
    </location>
</feature>
<feature type="repeat" description="ANK" evidence="13">
    <location>
        <begin position="537"/>
        <end position="569"/>
    </location>
</feature>
<feature type="domain" description="Fibronectin type-II" evidence="15">
    <location>
        <begin position="840"/>
        <end position="872"/>
    </location>
</feature>
<dbReference type="GeneTree" id="ENSGT00940000156118"/>
<feature type="domain" description="Ion transport" evidence="16">
    <location>
        <begin position="888"/>
        <end position="1025"/>
    </location>
</feature>
<dbReference type="PROSITE" id="PS50297">
    <property type="entry name" value="ANK_REP_REGION"/>
    <property type="match status" value="9"/>
</dbReference>
<evidence type="ECO:0000256" key="3">
    <source>
        <dbReference type="ARBA" id="ARBA00022606"/>
    </source>
</evidence>
<dbReference type="HOGENOM" id="CLU_006750_1_0_1"/>
<feature type="repeat" description="ANK" evidence="13">
    <location>
        <begin position="289"/>
        <end position="321"/>
    </location>
</feature>
<name>F6TXZ0_CIOIN</name>
<dbReference type="InterPro" id="IPR013806">
    <property type="entry name" value="Kringle-like"/>
</dbReference>
<reference evidence="17" key="3">
    <citation type="submission" date="2025-08" db="UniProtKB">
        <authorList>
            <consortium name="Ensembl"/>
        </authorList>
    </citation>
    <scope>IDENTIFICATION</scope>
</reference>
<dbReference type="InterPro" id="IPR036770">
    <property type="entry name" value="Ankyrin_rpt-contain_sf"/>
</dbReference>
<reference evidence="17" key="4">
    <citation type="submission" date="2025-09" db="UniProtKB">
        <authorList>
            <consortium name="Ensembl"/>
        </authorList>
    </citation>
    <scope>IDENTIFICATION</scope>
</reference>
<keyword evidence="2" id="KW-0813">Transport</keyword>
<reference evidence="17" key="2">
    <citation type="journal article" date="2008" name="Genome Biol.">
        <title>Improved genome assembly and evidence-based global gene model set for the chordate Ciona intestinalis: new insight into intron and operon populations.</title>
        <authorList>
            <person name="Satou Y."/>
            <person name="Mineta K."/>
            <person name="Ogasawara M."/>
            <person name="Sasakura Y."/>
            <person name="Shoguchi E."/>
            <person name="Ueno K."/>
            <person name="Yamada L."/>
            <person name="Matsumoto J."/>
            <person name="Wasserscheid J."/>
            <person name="Dewar K."/>
            <person name="Wiley G.B."/>
            <person name="Macmil S.L."/>
            <person name="Roe B.A."/>
            <person name="Zeller R.W."/>
            <person name="Hastings K.E."/>
            <person name="Lemaire P."/>
            <person name="Lindquist E."/>
            <person name="Endo T."/>
            <person name="Hotta K."/>
            <person name="Inaba K."/>
        </authorList>
    </citation>
    <scope>NUCLEOTIDE SEQUENCE [LARGE SCALE GENOMIC DNA]</scope>
    <source>
        <strain evidence="17">wild type</strain>
    </source>
</reference>
<dbReference type="Pfam" id="PF00040">
    <property type="entry name" value="fn2"/>
    <property type="match status" value="1"/>
</dbReference>
<evidence type="ECO:0000256" key="6">
    <source>
        <dbReference type="ARBA" id="ARBA00022989"/>
    </source>
</evidence>
<feature type="repeat" description="ANK" evidence="13">
    <location>
        <begin position="122"/>
        <end position="155"/>
    </location>
</feature>
<dbReference type="Pfam" id="PF00520">
    <property type="entry name" value="Ion_trans"/>
    <property type="match status" value="1"/>
</dbReference>
<keyword evidence="7 13" id="KW-0040">ANK repeat</keyword>
<feature type="transmembrane region" description="Helical" evidence="14">
    <location>
        <begin position="884"/>
        <end position="902"/>
    </location>
</feature>
<evidence type="ECO:0000256" key="14">
    <source>
        <dbReference type="SAM" id="Phobius"/>
    </source>
</evidence>
<evidence type="ECO:0000259" key="15">
    <source>
        <dbReference type="Pfam" id="PF00040"/>
    </source>
</evidence>
<keyword evidence="4 14" id="KW-0812">Transmembrane</keyword>
<dbReference type="Pfam" id="PF12796">
    <property type="entry name" value="Ank_2"/>
    <property type="match status" value="5"/>
</dbReference>
<keyword evidence="6 14" id="KW-1133">Transmembrane helix</keyword>
<evidence type="ECO:0000256" key="7">
    <source>
        <dbReference type="ARBA" id="ARBA00023043"/>
    </source>
</evidence>
<feature type="repeat" description="ANK" evidence="13">
    <location>
        <begin position="256"/>
        <end position="288"/>
    </location>
</feature>
<keyword evidence="11" id="KW-0407">Ion channel</keyword>
<keyword evidence="9 14" id="KW-0472">Membrane</keyword>
<accession>F6TXZ0</accession>
<dbReference type="InterPro" id="IPR000562">
    <property type="entry name" value="FN_type2_dom"/>
</dbReference>
<feature type="transmembrane region" description="Helical" evidence="14">
    <location>
        <begin position="956"/>
        <end position="975"/>
    </location>
</feature>
<dbReference type="GO" id="GO:0005216">
    <property type="term" value="F:monoatomic ion channel activity"/>
    <property type="evidence" value="ECO:0007669"/>
    <property type="project" value="InterPro"/>
</dbReference>
<evidence type="ECO:0000313" key="18">
    <source>
        <dbReference type="Proteomes" id="UP000008144"/>
    </source>
</evidence>
<evidence type="ECO:0000256" key="8">
    <source>
        <dbReference type="ARBA" id="ARBA00023065"/>
    </source>
</evidence>
<dbReference type="OMA" id="HHACMEG"/>
<keyword evidence="5" id="KW-0677">Repeat</keyword>
<dbReference type="Gene3D" id="1.25.40.20">
    <property type="entry name" value="Ankyrin repeat-containing domain"/>
    <property type="match status" value="3"/>
</dbReference>
<feature type="repeat" description="ANK" evidence="13">
    <location>
        <begin position="471"/>
        <end position="503"/>
    </location>
</feature>
<evidence type="ECO:0000256" key="4">
    <source>
        <dbReference type="ARBA" id="ARBA00022692"/>
    </source>
</evidence>
<keyword evidence="8" id="KW-0406">Ion transport</keyword>
<feature type="repeat" description="ANK" evidence="13">
    <location>
        <begin position="156"/>
        <end position="188"/>
    </location>
</feature>
<dbReference type="PROSITE" id="PS50088">
    <property type="entry name" value="ANK_REPEAT"/>
    <property type="match status" value="9"/>
</dbReference>
<reference evidence="18" key="1">
    <citation type="journal article" date="2002" name="Science">
        <title>The draft genome of Ciona intestinalis: insights into chordate and vertebrate origins.</title>
        <authorList>
            <person name="Dehal P."/>
            <person name="Satou Y."/>
            <person name="Campbell R.K."/>
            <person name="Chapman J."/>
            <person name="Degnan B."/>
            <person name="De Tomaso A."/>
            <person name="Davidson B."/>
            <person name="Di Gregorio A."/>
            <person name="Gelpke M."/>
            <person name="Goodstein D.M."/>
            <person name="Harafuji N."/>
            <person name="Hastings K.E."/>
            <person name="Ho I."/>
            <person name="Hotta K."/>
            <person name="Huang W."/>
            <person name="Kawashima T."/>
            <person name="Lemaire P."/>
            <person name="Martinez D."/>
            <person name="Meinertzhagen I.A."/>
            <person name="Necula S."/>
            <person name="Nonaka M."/>
            <person name="Putnam N."/>
            <person name="Rash S."/>
            <person name="Saiga H."/>
            <person name="Satake M."/>
            <person name="Terry A."/>
            <person name="Yamada L."/>
            <person name="Wang H.G."/>
            <person name="Awazu S."/>
            <person name="Azumi K."/>
            <person name="Boore J."/>
            <person name="Branno M."/>
            <person name="Chin-Bow S."/>
            <person name="DeSantis R."/>
            <person name="Doyle S."/>
            <person name="Francino P."/>
            <person name="Keys D.N."/>
            <person name="Haga S."/>
            <person name="Hayashi H."/>
            <person name="Hino K."/>
            <person name="Imai K.S."/>
            <person name="Inaba K."/>
            <person name="Kano S."/>
            <person name="Kobayashi K."/>
            <person name="Kobayashi M."/>
            <person name="Lee B.I."/>
            <person name="Makabe K.W."/>
            <person name="Manohar C."/>
            <person name="Matassi G."/>
            <person name="Medina M."/>
            <person name="Mochizuki Y."/>
            <person name="Mount S."/>
            <person name="Morishita T."/>
            <person name="Miura S."/>
            <person name="Nakayama A."/>
            <person name="Nishizaka S."/>
            <person name="Nomoto H."/>
            <person name="Ohta F."/>
            <person name="Oishi K."/>
            <person name="Rigoutsos I."/>
            <person name="Sano M."/>
            <person name="Sasaki A."/>
            <person name="Sasakura Y."/>
            <person name="Shoguchi E."/>
            <person name="Shin-i T."/>
            <person name="Spagnuolo A."/>
            <person name="Stainier D."/>
            <person name="Suzuki M.M."/>
            <person name="Tassy O."/>
            <person name="Takatori N."/>
            <person name="Tokuoka M."/>
            <person name="Yagi K."/>
            <person name="Yoshizaki F."/>
            <person name="Wada S."/>
            <person name="Zhang C."/>
            <person name="Hyatt P.D."/>
            <person name="Larimer F."/>
            <person name="Detter C."/>
            <person name="Doggett N."/>
            <person name="Glavina T."/>
            <person name="Hawkins T."/>
            <person name="Richardson P."/>
            <person name="Lucas S."/>
            <person name="Kohara Y."/>
            <person name="Levine M."/>
            <person name="Satoh N."/>
            <person name="Rokhsar D.S."/>
        </authorList>
    </citation>
    <scope>NUCLEOTIDE SEQUENCE [LARGE SCALE GENOMIC DNA]</scope>
</reference>
<dbReference type="InterPro" id="IPR036943">
    <property type="entry name" value="FN_type2_sf"/>
</dbReference>
<dbReference type="EMBL" id="EAAA01001639">
    <property type="status" value="NOT_ANNOTATED_CDS"/>
    <property type="molecule type" value="Genomic_DNA"/>
</dbReference>
<dbReference type="InterPro" id="IPR052076">
    <property type="entry name" value="TRP_cation_channel"/>
</dbReference>
<dbReference type="SUPFAM" id="SSF48403">
    <property type="entry name" value="Ankyrin repeat"/>
    <property type="match status" value="2"/>
</dbReference>
<evidence type="ECO:0000256" key="12">
    <source>
        <dbReference type="ARBA" id="ARBA00036634"/>
    </source>
</evidence>
<feature type="transmembrane region" description="Helical" evidence="14">
    <location>
        <begin position="995"/>
        <end position="1019"/>
    </location>
</feature>
<dbReference type="Pfam" id="PF13637">
    <property type="entry name" value="Ank_4"/>
    <property type="match status" value="1"/>
</dbReference>
<dbReference type="PRINTS" id="PR01415">
    <property type="entry name" value="ANKYRIN"/>
</dbReference>
<dbReference type="Proteomes" id="UP000008144">
    <property type="component" value="Chromosome 3"/>
</dbReference>
<dbReference type="InterPro" id="IPR002110">
    <property type="entry name" value="Ankyrin_rpt"/>
</dbReference>
<feature type="repeat" description="ANK" evidence="13">
    <location>
        <begin position="322"/>
        <end position="354"/>
    </location>
</feature>
<dbReference type="Gene3D" id="2.10.10.10">
    <property type="entry name" value="Fibronectin, type II, collagen-binding"/>
    <property type="match status" value="1"/>
</dbReference>
<dbReference type="STRING" id="7719.ENSCINP00000010301"/>
<evidence type="ECO:0000256" key="9">
    <source>
        <dbReference type="ARBA" id="ARBA00023136"/>
    </source>
</evidence>
<evidence type="ECO:0000256" key="1">
    <source>
        <dbReference type="ARBA" id="ARBA00004141"/>
    </source>
</evidence>
<comment type="catalytic activity">
    <reaction evidence="12">
        <text>Ca(2+)(in) = Ca(2+)(out)</text>
        <dbReference type="Rhea" id="RHEA:29671"/>
        <dbReference type="ChEBI" id="CHEBI:29108"/>
    </reaction>
</comment>
<evidence type="ECO:0000256" key="10">
    <source>
        <dbReference type="ARBA" id="ARBA00023157"/>
    </source>
</evidence>
<evidence type="ECO:0000256" key="2">
    <source>
        <dbReference type="ARBA" id="ARBA00022448"/>
    </source>
</evidence>
<evidence type="ECO:0000259" key="16">
    <source>
        <dbReference type="Pfam" id="PF00520"/>
    </source>
</evidence>
<evidence type="ECO:0000313" key="17">
    <source>
        <dbReference type="Ensembl" id="ENSCINP00000010301.3"/>
    </source>
</evidence>
<dbReference type="InterPro" id="IPR005821">
    <property type="entry name" value="Ion_trans_dom"/>
</dbReference>
<dbReference type="SMART" id="SM00248">
    <property type="entry name" value="ANK"/>
    <property type="match status" value="16"/>
</dbReference>
<dbReference type="GO" id="GO:0016020">
    <property type="term" value="C:membrane"/>
    <property type="evidence" value="ECO:0007669"/>
    <property type="project" value="UniProtKB-SubCell"/>
</dbReference>